<dbReference type="Proteomes" id="UP000288805">
    <property type="component" value="Unassembled WGS sequence"/>
</dbReference>
<comment type="caution">
    <text evidence="1">The sequence shown here is derived from an EMBL/GenBank/DDBJ whole genome shotgun (WGS) entry which is preliminary data.</text>
</comment>
<dbReference type="AlphaFoldDB" id="A0A438FPI3"/>
<dbReference type="PANTHER" id="PTHR33116:SF85">
    <property type="entry name" value="REVERSE TRANSCRIPTASE ZINC-BINDING DOMAIN-CONTAINING PROTEIN"/>
    <property type="match status" value="1"/>
</dbReference>
<protein>
    <submittedName>
        <fullName evidence="1">Uncharacterized protein</fullName>
    </submittedName>
</protein>
<proteinExistence type="predicted"/>
<gene>
    <name evidence="1" type="ORF">CK203_065938</name>
</gene>
<organism evidence="1 2">
    <name type="scientific">Vitis vinifera</name>
    <name type="common">Grape</name>
    <dbReference type="NCBI Taxonomy" id="29760"/>
    <lineage>
        <taxon>Eukaryota</taxon>
        <taxon>Viridiplantae</taxon>
        <taxon>Streptophyta</taxon>
        <taxon>Embryophyta</taxon>
        <taxon>Tracheophyta</taxon>
        <taxon>Spermatophyta</taxon>
        <taxon>Magnoliopsida</taxon>
        <taxon>eudicotyledons</taxon>
        <taxon>Gunneridae</taxon>
        <taxon>Pentapetalae</taxon>
        <taxon>rosids</taxon>
        <taxon>Vitales</taxon>
        <taxon>Vitaceae</taxon>
        <taxon>Viteae</taxon>
        <taxon>Vitis</taxon>
    </lineage>
</organism>
<evidence type="ECO:0000313" key="1">
    <source>
        <dbReference type="EMBL" id="RVW61874.1"/>
    </source>
</evidence>
<dbReference type="EMBL" id="QGNW01000800">
    <property type="protein sequence ID" value="RVW61874.1"/>
    <property type="molecule type" value="Genomic_DNA"/>
</dbReference>
<accession>A0A438FPI3</accession>
<name>A0A438FPI3_VITVI</name>
<reference evidence="1 2" key="1">
    <citation type="journal article" date="2018" name="PLoS Genet.">
        <title>Population sequencing reveals clonal diversity and ancestral inbreeding in the grapevine cultivar Chardonnay.</title>
        <authorList>
            <person name="Roach M.J."/>
            <person name="Johnson D.L."/>
            <person name="Bohlmann J."/>
            <person name="van Vuuren H.J."/>
            <person name="Jones S.J."/>
            <person name="Pretorius I.S."/>
            <person name="Schmidt S.A."/>
            <person name="Borneman A.R."/>
        </authorList>
    </citation>
    <scope>NUCLEOTIDE SEQUENCE [LARGE SCALE GENOMIC DNA]</scope>
    <source>
        <strain evidence="2">cv. Chardonnay</strain>
        <tissue evidence="1">Leaf</tissue>
    </source>
</reference>
<dbReference type="PANTHER" id="PTHR33116">
    <property type="entry name" value="REVERSE TRANSCRIPTASE ZINC-BINDING DOMAIN-CONTAINING PROTEIN-RELATED-RELATED"/>
    <property type="match status" value="1"/>
</dbReference>
<sequence>MEVLSALLRKAADEGSSQAAVFGERKENLTFLSWILAWFEATSGLRINLAKTELIPIEEVEEIDEMTVELGCRVGSLPTVYLGLPLGAYHKAPSMWDGVEERMRRRLALWKRQYISKGGRITLIKSTLASMPIYQLSLFRMPKIVTKRLEKLQRDFLWEGGSLERNVHLINWEEYGQEGLGWRTNEVRGTFGVGVWKEILNEANWNAMVNVMWDSSFGQGGWNLYFSRDFNNWELDLIGDLLILLREFRLSSEEDSVFWKDGGSGIFGVKDAYFLLVAPNNFAFPKKNIWVDKVPTKAVFFCLGGHLREDSHPG</sequence>
<evidence type="ECO:0000313" key="2">
    <source>
        <dbReference type="Proteomes" id="UP000288805"/>
    </source>
</evidence>